<evidence type="ECO:0008006" key="3">
    <source>
        <dbReference type="Google" id="ProtNLM"/>
    </source>
</evidence>
<comment type="caution">
    <text evidence="1">The sequence shown here is derived from an EMBL/GenBank/DDBJ whole genome shotgun (WGS) entry which is preliminary data.</text>
</comment>
<organism evidence="1 2">
    <name type="scientific">Flavobacterium aquicola</name>
    <dbReference type="NCBI Taxonomy" id="1682742"/>
    <lineage>
        <taxon>Bacteria</taxon>
        <taxon>Pseudomonadati</taxon>
        <taxon>Bacteroidota</taxon>
        <taxon>Flavobacteriia</taxon>
        <taxon>Flavobacteriales</taxon>
        <taxon>Flavobacteriaceae</taxon>
        <taxon>Flavobacterium</taxon>
    </lineage>
</organism>
<dbReference type="Proteomes" id="UP000257136">
    <property type="component" value="Unassembled WGS sequence"/>
</dbReference>
<dbReference type="RefSeq" id="WP_115815281.1">
    <property type="nucleotide sequence ID" value="NZ_QUNI01000031.1"/>
</dbReference>
<keyword evidence="2" id="KW-1185">Reference proteome</keyword>
<protein>
    <recommendedName>
        <fullName evidence="3">Trypsin-like peptidase</fullName>
    </recommendedName>
</protein>
<sequence length="272" mass="30853">MAKPKIDLENPIVKIAFEILEKQTKIALETPQDVEKAVIPIYAIPKAKAHQKPKTKAEQFGSGVLIKIKNQYFILSSTHLFESFEGFVLQTGIGDGSLIEQISGERFSSGKIETPYSNYLDATVFHIQSDISENLKNLAISLEDLEFNDDDKKVQPIYLTSGFRNKKSNTEGNQVYSKREAYSSLEVDNETYEIYNIDHIPQFVTAYEDDILVDGRWQKSPIPRGFSGGAVIKIEGTNIRNPLSKIKKTKQKLKAIITEQHREKNNKPEIFK</sequence>
<reference evidence="1 2" key="1">
    <citation type="submission" date="2018-08" db="EMBL/GenBank/DDBJ databases">
        <title>Genomic Encyclopedia of Archaeal and Bacterial Type Strains, Phase II (KMG-II): from individual species to whole genera.</title>
        <authorList>
            <person name="Goeker M."/>
        </authorList>
    </citation>
    <scope>NUCLEOTIDE SEQUENCE [LARGE SCALE GENOMIC DNA]</scope>
    <source>
        <strain evidence="1 2">DSM 100880</strain>
    </source>
</reference>
<evidence type="ECO:0000313" key="2">
    <source>
        <dbReference type="Proteomes" id="UP000257136"/>
    </source>
</evidence>
<dbReference type="EMBL" id="QUNI01000031">
    <property type="protein sequence ID" value="REG88752.1"/>
    <property type="molecule type" value="Genomic_DNA"/>
</dbReference>
<gene>
    <name evidence="1" type="ORF">C8P67_1315</name>
</gene>
<dbReference type="AlphaFoldDB" id="A0A3E0DVU4"/>
<dbReference type="OrthoDB" id="1247050at2"/>
<accession>A0A3E0DVU4</accession>
<name>A0A3E0DVU4_9FLAO</name>
<proteinExistence type="predicted"/>
<evidence type="ECO:0000313" key="1">
    <source>
        <dbReference type="EMBL" id="REG88752.1"/>
    </source>
</evidence>